<dbReference type="SUPFAM" id="SSF53098">
    <property type="entry name" value="Ribonuclease H-like"/>
    <property type="match status" value="1"/>
</dbReference>
<dbReference type="PANTHER" id="PTHR47515:SF1">
    <property type="entry name" value="BLR2054 PROTEIN"/>
    <property type="match status" value="1"/>
</dbReference>
<keyword evidence="3" id="KW-1185">Reference proteome</keyword>
<dbReference type="GO" id="GO:0015074">
    <property type="term" value="P:DNA integration"/>
    <property type="evidence" value="ECO:0007669"/>
    <property type="project" value="InterPro"/>
</dbReference>
<sequence>MLNLIDEHTRESLLVRPERRWSSAKVIEALADVIVIKGVPEHIRSDNGPEFVARDLRQWLAATGARTLYIEPGIPWENGYCESFNSKLRDEFLNGEIFYSLKEVQVLAERWRIHYKTIRPYSSLGYRSPAPKTWQPEIKTGYGEVESRVRFPLPHTLDGGYLNSKEAALT</sequence>
<dbReference type="PROSITE" id="PS50994">
    <property type="entry name" value="INTEGRASE"/>
    <property type="match status" value="1"/>
</dbReference>
<evidence type="ECO:0000313" key="2">
    <source>
        <dbReference type="EMBL" id="RXH58143.1"/>
    </source>
</evidence>
<gene>
    <name evidence="2" type="ORF">GRAN_1453</name>
</gene>
<name>A0A4Q0T3G5_9BACT</name>
<reference evidence="2 3" key="1">
    <citation type="submission" date="2018-11" db="EMBL/GenBank/DDBJ databases">
        <authorList>
            <person name="Mardanov A.V."/>
            <person name="Ravin N.V."/>
            <person name="Dedysh S.N."/>
        </authorList>
    </citation>
    <scope>NUCLEOTIDE SEQUENCE [LARGE SCALE GENOMIC DNA]</scope>
    <source>
        <strain evidence="2 3">AF10</strain>
    </source>
</reference>
<dbReference type="EMBL" id="RDSM01000001">
    <property type="protein sequence ID" value="RXH58143.1"/>
    <property type="molecule type" value="Genomic_DNA"/>
</dbReference>
<dbReference type="PANTHER" id="PTHR47515">
    <property type="entry name" value="LOW CALCIUM RESPONSE LOCUS PROTEIN T"/>
    <property type="match status" value="1"/>
</dbReference>
<organism evidence="2 3">
    <name type="scientific">Granulicella sibirica</name>
    <dbReference type="NCBI Taxonomy" id="2479048"/>
    <lineage>
        <taxon>Bacteria</taxon>
        <taxon>Pseudomonadati</taxon>
        <taxon>Acidobacteriota</taxon>
        <taxon>Terriglobia</taxon>
        <taxon>Terriglobales</taxon>
        <taxon>Acidobacteriaceae</taxon>
        <taxon>Granulicella</taxon>
    </lineage>
</organism>
<comment type="caution">
    <text evidence="2">The sequence shown here is derived from an EMBL/GenBank/DDBJ whole genome shotgun (WGS) entry which is preliminary data.</text>
</comment>
<proteinExistence type="predicted"/>
<evidence type="ECO:0000259" key="1">
    <source>
        <dbReference type="PROSITE" id="PS50994"/>
    </source>
</evidence>
<dbReference type="Gene3D" id="3.30.420.10">
    <property type="entry name" value="Ribonuclease H-like superfamily/Ribonuclease H"/>
    <property type="match status" value="1"/>
</dbReference>
<protein>
    <submittedName>
        <fullName evidence="2">Dipeptide-binding ABC transporter, periplasmic substrate-binding component</fullName>
    </submittedName>
</protein>
<accession>A0A4Q0T3G5</accession>
<dbReference type="GO" id="GO:0003676">
    <property type="term" value="F:nucleic acid binding"/>
    <property type="evidence" value="ECO:0007669"/>
    <property type="project" value="InterPro"/>
</dbReference>
<evidence type="ECO:0000313" key="3">
    <source>
        <dbReference type="Proteomes" id="UP000289437"/>
    </source>
</evidence>
<dbReference type="InterPro" id="IPR012337">
    <property type="entry name" value="RNaseH-like_sf"/>
</dbReference>
<reference evidence="3" key="2">
    <citation type="submission" date="2019-02" db="EMBL/GenBank/DDBJ databases">
        <title>Granulicella sibirica sp. nov., a psychrotolerant acidobacterium isolated from an organic soil layer in forested tundra, West Siberia.</title>
        <authorList>
            <person name="Oshkin I.Y."/>
            <person name="Kulichevskaya I.S."/>
            <person name="Rijpstra W.I.C."/>
            <person name="Sinninghe Damste J.S."/>
            <person name="Rakitin A.L."/>
            <person name="Ravin N.V."/>
            <person name="Dedysh S.N."/>
        </authorList>
    </citation>
    <scope>NUCLEOTIDE SEQUENCE [LARGE SCALE GENOMIC DNA]</scope>
    <source>
        <strain evidence="3">AF10</strain>
    </source>
</reference>
<dbReference type="InterPro" id="IPR001584">
    <property type="entry name" value="Integrase_cat-core"/>
</dbReference>
<dbReference type="InterPro" id="IPR036397">
    <property type="entry name" value="RNaseH_sf"/>
</dbReference>
<feature type="domain" description="Integrase catalytic" evidence="1">
    <location>
        <begin position="1"/>
        <end position="137"/>
    </location>
</feature>
<dbReference type="Pfam" id="PF13683">
    <property type="entry name" value="rve_3"/>
    <property type="match status" value="1"/>
</dbReference>
<dbReference type="Proteomes" id="UP000289437">
    <property type="component" value="Unassembled WGS sequence"/>
</dbReference>
<dbReference type="AlphaFoldDB" id="A0A4Q0T3G5"/>